<evidence type="ECO:0000259" key="3">
    <source>
        <dbReference type="Pfam" id="PF00890"/>
    </source>
</evidence>
<dbReference type="SUPFAM" id="SSF51905">
    <property type="entry name" value="FAD/NAD(P)-binding domain"/>
    <property type="match status" value="1"/>
</dbReference>
<dbReference type="PANTHER" id="PTHR43260">
    <property type="entry name" value="3-KETOSTEROID-DELTA-1-DEHYDROGENASE"/>
    <property type="match status" value="1"/>
</dbReference>
<dbReference type="GeneID" id="27308753"/>
<gene>
    <name evidence="4" type="ORF">PV09_00780</name>
</gene>
<dbReference type="InterPro" id="IPR003953">
    <property type="entry name" value="FAD-dep_OxRdtase_2_FAD-bd"/>
</dbReference>
<dbReference type="Gene3D" id="3.90.700.10">
    <property type="entry name" value="Succinate dehydrogenase/fumarate reductase flavoprotein, catalytic domain"/>
    <property type="match status" value="1"/>
</dbReference>
<evidence type="ECO:0000313" key="5">
    <source>
        <dbReference type="Proteomes" id="UP000053259"/>
    </source>
</evidence>
<dbReference type="NCBIfam" id="NF009472">
    <property type="entry name" value="PRK12834.1"/>
    <property type="match status" value="1"/>
</dbReference>
<evidence type="ECO:0000313" key="4">
    <source>
        <dbReference type="EMBL" id="KIW08855.1"/>
    </source>
</evidence>
<dbReference type="GO" id="GO:0016627">
    <property type="term" value="F:oxidoreductase activity, acting on the CH-CH group of donors"/>
    <property type="evidence" value="ECO:0007669"/>
    <property type="project" value="InterPro"/>
</dbReference>
<dbReference type="OrthoDB" id="3345469at2759"/>
<protein>
    <recommendedName>
        <fullName evidence="3">FAD-dependent oxidoreductase 2 FAD-binding domain-containing protein</fullName>
    </recommendedName>
</protein>
<dbReference type="PANTHER" id="PTHR43260:SF1">
    <property type="entry name" value="KSDD-LIKE STEROID DEHYDROGENASE RV0785"/>
    <property type="match status" value="1"/>
</dbReference>
<dbReference type="InterPro" id="IPR036188">
    <property type="entry name" value="FAD/NAD-bd_sf"/>
</dbReference>
<dbReference type="VEuPathDB" id="FungiDB:PV09_00780"/>
<dbReference type="EMBL" id="KN847530">
    <property type="protein sequence ID" value="KIW08855.1"/>
    <property type="molecule type" value="Genomic_DNA"/>
</dbReference>
<dbReference type="RefSeq" id="XP_016218724.1">
    <property type="nucleotide sequence ID" value="XM_016353571.1"/>
</dbReference>
<dbReference type="InterPro" id="IPR027477">
    <property type="entry name" value="Succ_DH/fumarate_Rdtase_cat_sf"/>
</dbReference>
<dbReference type="AlphaFoldDB" id="A0A0D2AQP7"/>
<dbReference type="Gene3D" id="3.50.50.60">
    <property type="entry name" value="FAD/NAD(P)-binding domain"/>
    <property type="match status" value="1"/>
</dbReference>
<dbReference type="Proteomes" id="UP000053259">
    <property type="component" value="Unassembled WGS sequence"/>
</dbReference>
<evidence type="ECO:0000256" key="1">
    <source>
        <dbReference type="ARBA" id="ARBA00022630"/>
    </source>
</evidence>
<dbReference type="InterPro" id="IPR014614">
    <property type="entry name" value="KsdD_DH"/>
</dbReference>
<dbReference type="InParanoid" id="A0A0D2AQP7"/>
<reference evidence="4 5" key="1">
    <citation type="submission" date="2015-01" db="EMBL/GenBank/DDBJ databases">
        <title>The Genome Sequence of Ochroconis gallopava CBS43764.</title>
        <authorList>
            <consortium name="The Broad Institute Genomics Platform"/>
            <person name="Cuomo C."/>
            <person name="de Hoog S."/>
            <person name="Gorbushina A."/>
            <person name="Stielow B."/>
            <person name="Teixiera M."/>
            <person name="Abouelleil A."/>
            <person name="Chapman S.B."/>
            <person name="Priest M."/>
            <person name="Young S.K."/>
            <person name="Wortman J."/>
            <person name="Nusbaum C."/>
            <person name="Birren B."/>
        </authorList>
    </citation>
    <scope>NUCLEOTIDE SEQUENCE [LARGE SCALE GENOMIC DNA]</scope>
    <source>
        <strain evidence="4 5">CBS 43764</strain>
    </source>
</reference>
<keyword evidence="5" id="KW-1185">Reference proteome</keyword>
<organism evidence="4 5">
    <name type="scientific">Verruconis gallopava</name>
    <dbReference type="NCBI Taxonomy" id="253628"/>
    <lineage>
        <taxon>Eukaryota</taxon>
        <taxon>Fungi</taxon>
        <taxon>Dikarya</taxon>
        <taxon>Ascomycota</taxon>
        <taxon>Pezizomycotina</taxon>
        <taxon>Dothideomycetes</taxon>
        <taxon>Pleosporomycetidae</taxon>
        <taxon>Venturiales</taxon>
        <taxon>Sympoventuriaceae</taxon>
        <taxon>Verruconis</taxon>
    </lineage>
</organism>
<name>A0A0D2AQP7_9PEZI</name>
<evidence type="ECO:0000256" key="2">
    <source>
        <dbReference type="ARBA" id="ARBA00023002"/>
    </source>
</evidence>
<dbReference type="PIRSF" id="PIRSF036654">
    <property type="entry name" value="UCP036654"/>
    <property type="match status" value="1"/>
</dbReference>
<sequence>MAPSTSSMSAAARSGAAEEPLIIVGGGLAGLTAAYEITKAGQRCVILDQENEKNLGGQAFWSLGGIFLVGTQQQYWMGVKDNVELARRDWMNSAQFDRLQDQDFWAKRWADAYVEFAHKGMQDYLHSLGWSCLPTVGWAERGAISSSGHGNSVPRFHVTWGTGPRIVELFEIPVKEAAKKGLVEFKFRHRVDEILKDDTGRAIGVKGTVLQEDNSDRGVASNREPVGTFELRGRAILISTGGIGGNPALVKENWPASRLGGYVPEFFVNGVPAHVDGRMLKVAESAGACLVNKDRGWHYTEGMINWDPIWPSHGIRIIPGPSPIWLNARGERMAPPAIPGCDTLATLKQILSTGCDYSWFVLNETIMMKEFMLSGSEQNPDLTSKSLWGVLKRTLSGQEPVRKFKEHGVDFVVAESVGELVAGMNKLRRGNAPELDPESVEAIIKDRDDQIDNPFTKDAQIMVIQNALKFRGDRISRCAPLHKILDPKHRPLIAVRMNILTRKTLGGIQTNLESQVMRPDGSVFPGLYSAGEVAGFGGGGLHGYNALEGTFLTGCIFSGRAAGIAMAKDGVPRKERSVL</sequence>
<feature type="domain" description="FAD-dependent oxidoreductase 2 FAD-binding" evidence="3">
    <location>
        <begin position="22"/>
        <end position="552"/>
    </location>
</feature>
<dbReference type="Pfam" id="PF00890">
    <property type="entry name" value="FAD_binding_2"/>
    <property type="match status" value="1"/>
</dbReference>
<proteinExistence type="predicted"/>
<dbReference type="STRING" id="253628.A0A0D2AQP7"/>
<accession>A0A0D2AQP7</accession>
<keyword evidence="1" id="KW-0285">Flavoprotein</keyword>
<keyword evidence="2" id="KW-0560">Oxidoreductase</keyword>